<dbReference type="InterPro" id="IPR007627">
    <property type="entry name" value="RNA_pol_sigma70_r2"/>
</dbReference>
<reference evidence="7 8" key="1">
    <citation type="submission" date="2019-12" db="EMBL/GenBank/DDBJ databases">
        <title>The draft genomic sequence of strain Chitinophaga oryziterrae JCM 16595.</title>
        <authorList>
            <person name="Zhang X."/>
        </authorList>
    </citation>
    <scope>NUCLEOTIDE SEQUENCE [LARGE SCALE GENOMIC DNA]</scope>
    <source>
        <strain evidence="7 8">JCM 16595</strain>
    </source>
</reference>
<comment type="caution">
    <text evidence="7">The sequence shown here is derived from an EMBL/GenBank/DDBJ whole genome shotgun (WGS) entry which is preliminary data.</text>
</comment>
<dbReference type="SUPFAM" id="SSF88659">
    <property type="entry name" value="Sigma3 and sigma4 domains of RNA polymerase sigma factors"/>
    <property type="match status" value="1"/>
</dbReference>
<dbReference type="EMBL" id="WRXO01000006">
    <property type="protein sequence ID" value="MVT43066.1"/>
    <property type="molecule type" value="Genomic_DNA"/>
</dbReference>
<evidence type="ECO:0000259" key="6">
    <source>
        <dbReference type="Pfam" id="PF08281"/>
    </source>
</evidence>
<dbReference type="InterPro" id="IPR036388">
    <property type="entry name" value="WH-like_DNA-bd_sf"/>
</dbReference>
<keyword evidence="3" id="KW-0731">Sigma factor</keyword>
<evidence type="ECO:0000256" key="2">
    <source>
        <dbReference type="ARBA" id="ARBA00023015"/>
    </source>
</evidence>
<sequence>MEQDNLHDERELLRRVSAGDETAFTVLFNTYYPLLSTHVFRITRSLPETEEIIQDVFFKIWMSRETLLIVEQFKPYLWVMAKNRALNALKKMARERDNQATWLRSEFRSEADTPDPQLIYHSLIDEAIGKLPPQQRKVFLLSRRERLKQAEIATQMGITVSTVKKYIQLATEFISEYIKERYHIYLPPVLLAAVFF</sequence>
<dbReference type="Pfam" id="PF04542">
    <property type="entry name" value="Sigma70_r2"/>
    <property type="match status" value="1"/>
</dbReference>
<dbReference type="GO" id="GO:0016987">
    <property type="term" value="F:sigma factor activity"/>
    <property type="evidence" value="ECO:0007669"/>
    <property type="project" value="UniProtKB-KW"/>
</dbReference>
<dbReference type="InterPro" id="IPR039425">
    <property type="entry name" value="RNA_pol_sigma-70-like"/>
</dbReference>
<keyword evidence="2" id="KW-0805">Transcription regulation</keyword>
<dbReference type="Gene3D" id="1.10.10.10">
    <property type="entry name" value="Winged helix-like DNA-binding domain superfamily/Winged helix DNA-binding domain"/>
    <property type="match status" value="1"/>
</dbReference>
<dbReference type="GO" id="GO:0006352">
    <property type="term" value="P:DNA-templated transcription initiation"/>
    <property type="evidence" value="ECO:0007669"/>
    <property type="project" value="InterPro"/>
</dbReference>
<evidence type="ECO:0000259" key="5">
    <source>
        <dbReference type="Pfam" id="PF04542"/>
    </source>
</evidence>
<name>A0A6N8JFB0_9BACT</name>
<gene>
    <name evidence="7" type="ORF">GO495_20885</name>
</gene>
<dbReference type="Proteomes" id="UP000468388">
    <property type="component" value="Unassembled WGS sequence"/>
</dbReference>
<comment type="similarity">
    <text evidence="1">Belongs to the sigma-70 factor family. ECF subfamily.</text>
</comment>
<keyword evidence="8" id="KW-1185">Reference proteome</keyword>
<dbReference type="AlphaFoldDB" id="A0A6N8JFB0"/>
<dbReference type="SUPFAM" id="SSF88946">
    <property type="entry name" value="Sigma2 domain of RNA polymerase sigma factors"/>
    <property type="match status" value="1"/>
</dbReference>
<organism evidence="7 8">
    <name type="scientific">Chitinophaga oryziterrae</name>
    <dbReference type="NCBI Taxonomy" id="1031224"/>
    <lineage>
        <taxon>Bacteria</taxon>
        <taxon>Pseudomonadati</taxon>
        <taxon>Bacteroidota</taxon>
        <taxon>Chitinophagia</taxon>
        <taxon>Chitinophagales</taxon>
        <taxon>Chitinophagaceae</taxon>
        <taxon>Chitinophaga</taxon>
    </lineage>
</organism>
<evidence type="ECO:0000256" key="3">
    <source>
        <dbReference type="ARBA" id="ARBA00023082"/>
    </source>
</evidence>
<feature type="domain" description="RNA polymerase sigma-70 region 2" evidence="5">
    <location>
        <begin position="27"/>
        <end position="94"/>
    </location>
</feature>
<dbReference type="InterPro" id="IPR013249">
    <property type="entry name" value="RNA_pol_sigma70_r4_t2"/>
</dbReference>
<protein>
    <submittedName>
        <fullName evidence="7">Sigma-70 family RNA polymerase sigma factor</fullName>
    </submittedName>
</protein>
<evidence type="ECO:0000313" key="8">
    <source>
        <dbReference type="Proteomes" id="UP000468388"/>
    </source>
</evidence>
<dbReference type="PANTHER" id="PTHR43133:SF46">
    <property type="entry name" value="RNA POLYMERASE SIGMA-70 FACTOR ECF SUBFAMILY"/>
    <property type="match status" value="1"/>
</dbReference>
<dbReference type="CDD" id="cd06171">
    <property type="entry name" value="Sigma70_r4"/>
    <property type="match status" value="1"/>
</dbReference>
<dbReference type="GO" id="GO:0003677">
    <property type="term" value="F:DNA binding"/>
    <property type="evidence" value="ECO:0007669"/>
    <property type="project" value="InterPro"/>
</dbReference>
<dbReference type="InterPro" id="IPR013325">
    <property type="entry name" value="RNA_pol_sigma_r2"/>
</dbReference>
<evidence type="ECO:0000313" key="7">
    <source>
        <dbReference type="EMBL" id="MVT43066.1"/>
    </source>
</evidence>
<dbReference type="InterPro" id="IPR013324">
    <property type="entry name" value="RNA_pol_sigma_r3/r4-like"/>
</dbReference>
<accession>A0A6N8JFB0</accession>
<proteinExistence type="inferred from homology"/>
<evidence type="ECO:0000256" key="1">
    <source>
        <dbReference type="ARBA" id="ARBA00010641"/>
    </source>
</evidence>
<dbReference type="NCBIfam" id="TIGR02937">
    <property type="entry name" value="sigma70-ECF"/>
    <property type="match status" value="1"/>
</dbReference>
<feature type="domain" description="RNA polymerase sigma factor 70 region 4 type 2" evidence="6">
    <location>
        <begin position="123"/>
        <end position="170"/>
    </location>
</feature>
<dbReference type="InterPro" id="IPR014284">
    <property type="entry name" value="RNA_pol_sigma-70_dom"/>
</dbReference>
<dbReference type="Gene3D" id="1.10.1740.10">
    <property type="match status" value="1"/>
</dbReference>
<evidence type="ECO:0000256" key="4">
    <source>
        <dbReference type="ARBA" id="ARBA00023163"/>
    </source>
</evidence>
<dbReference type="RefSeq" id="WP_157301674.1">
    <property type="nucleotide sequence ID" value="NZ_BAAAZB010000004.1"/>
</dbReference>
<keyword evidence="4" id="KW-0804">Transcription</keyword>
<dbReference type="PANTHER" id="PTHR43133">
    <property type="entry name" value="RNA POLYMERASE ECF-TYPE SIGMA FACTO"/>
    <property type="match status" value="1"/>
</dbReference>
<dbReference type="OrthoDB" id="799938at2"/>
<dbReference type="Pfam" id="PF08281">
    <property type="entry name" value="Sigma70_r4_2"/>
    <property type="match status" value="1"/>
</dbReference>